<reference evidence="1" key="1">
    <citation type="journal article" date="2019" name="Sci. Rep.">
        <title>Colicin Z, a structurally and functionally novel colicin type that selectively kills enteroinvasive Escherichia coli and Shigella strains.</title>
        <authorList>
            <person name="Micenkova L."/>
            <person name="Bosak J."/>
            <person name="Kucera J."/>
            <person name="Hrala M."/>
            <person name="Dolejsova T."/>
            <person name="Sedo O."/>
            <person name="Linke D."/>
            <person name="Fiser R."/>
            <person name="Smajs D."/>
        </authorList>
    </citation>
    <scope>NUCLEOTIDE SEQUENCE</scope>
    <source>
        <strain evidence="1">B1356</strain>
        <plasmid evidence="1">pColZ</plasmid>
    </source>
</reference>
<accession>A0A5B9T4B6</accession>
<geneLocation type="plasmid" evidence="1">
    <name>pColZ</name>
</geneLocation>
<proteinExistence type="predicted"/>
<protein>
    <submittedName>
        <fullName evidence="1">Uncharacterized protein</fullName>
    </submittedName>
</protein>
<keyword evidence="1" id="KW-0614">Plasmid</keyword>
<sequence length="64" mass="7235">MLSGESIRSNVLNVYLDRHRRCDVKTAMPNNCIYYLGKSKVTVMGTECDLTRIYALPPPVAFIV</sequence>
<evidence type="ECO:0000313" key="1">
    <source>
        <dbReference type="EMBL" id="QEG96791.1"/>
    </source>
</evidence>
<dbReference type="EMBL" id="MK599282">
    <property type="protein sequence ID" value="QEG96791.1"/>
    <property type="molecule type" value="Genomic_DNA"/>
</dbReference>
<dbReference type="AlphaFoldDB" id="A0A5B9T4B6"/>
<organism evidence="1">
    <name type="scientific">Escherichia coli</name>
    <dbReference type="NCBI Taxonomy" id="562"/>
    <lineage>
        <taxon>Bacteria</taxon>
        <taxon>Pseudomonadati</taxon>
        <taxon>Pseudomonadota</taxon>
        <taxon>Gammaproteobacteria</taxon>
        <taxon>Enterobacterales</taxon>
        <taxon>Enterobacteriaceae</taxon>
        <taxon>Escherichia</taxon>
    </lineage>
</organism>
<name>A0A5B9T4B6_ECOLX</name>